<accession>A0A0F9CEM7</accession>
<organism evidence="1">
    <name type="scientific">marine sediment metagenome</name>
    <dbReference type="NCBI Taxonomy" id="412755"/>
    <lineage>
        <taxon>unclassified sequences</taxon>
        <taxon>metagenomes</taxon>
        <taxon>ecological metagenomes</taxon>
    </lineage>
</organism>
<evidence type="ECO:0000313" key="1">
    <source>
        <dbReference type="EMBL" id="KKL47514.1"/>
    </source>
</evidence>
<feature type="non-terminal residue" evidence="1">
    <location>
        <position position="120"/>
    </location>
</feature>
<protein>
    <submittedName>
        <fullName evidence="1">Uncharacterized protein</fullName>
    </submittedName>
</protein>
<dbReference type="EMBL" id="LAZR01033635">
    <property type="protein sequence ID" value="KKL47514.1"/>
    <property type="molecule type" value="Genomic_DNA"/>
</dbReference>
<comment type="caution">
    <text evidence="1">The sequence shown here is derived from an EMBL/GenBank/DDBJ whole genome shotgun (WGS) entry which is preliminary data.</text>
</comment>
<name>A0A0F9CEM7_9ZZZZ</name>
<gene>
    <name evidence="1" type="ORF">LCGC14_2334830</name>
</gene>
<proteinExistence type="predicted"/>
<dbReference type="AlphaFoldDB" id="A0A0F9CEM7"/>
<sequence>MCKSTLYNGYVDVEFETGNLTEEFVDSLDVPAIIDRCFGTKKGGNTMDFTDEDIEYMREDLKSGMSHTKMIEATKKKFKAEGRDFDKEFAAYKAERAEDKAHNEHLKRQAQWRIMQDIRR</sequence>
<reference evidence="1" key="1">
    <citation type="journal article" date="2015" name="Nature">
        <title>Complex archaea that bridge the gap between prokaryotes and eukaryotes.</title>
        <authorList>
            <person name="Spang A."/>
            <person name="Saw J.H."/>
            <person name="Jorgensen S.L."/>
            <person name="Zaremba-Niedzwiedzka K."/>
            <person name="Martijn J."/>
            <person name="Lind A.E."/>
            <person name="van Eijk R."/>
            <person name="Schleper C."/>
            <person name="Guy L."/>
            <person name="Ettema T.J."/>
        </authorList>
    </citation>
    <scope>NUCLEOTIDE SEQUENCE</scope>
</reference>